<evidence type="ECO:0000256" key="7">
    <source>
        <dbReference type="ARBA" id="ARBA00023008"/>
    </source>
</evidence>
<evidence type="ECO:0000256" key="11">
    <source>
        <dbReference type="ARBA" id="ARBA00055863"/>
    </source>
</evidence>
<dbReference type="PANTHER" id="PTHR16719">
    <property type="entry name" value="CYTOCHROME C OXIDASE COPPER CHAPERONE"/>
    <property type="match status" value="1"/>
</dbReference>
<evidence type="ECO:0000256" key="1">
    <source>
        <dbReference type="ARBA" id="ARBA00004496"/>
    </source>
</evidence>
<evidence type="ECO:0000256" key="8">
    <source>
        <dbReference type="ARBA" id="ARBA00023128"/>
    </source>
</evidence>
<proteinExistence type="inferred from homology"/>
<comment type="subunit">
    <text evidence="12">Interacts with COA1. Interacts with the chaperone CHCHD4; this is important for correct folding and the formation of disulfide bonds that stabilize the structure.</text>
</comment>
<dbReference type="GO" id="GO:0005507">
    <property type="term" value="F:copper ion binding"/>
    <property type="evidence" value="ECO:0007669"/>
    <property type="project" value="InterPro"/>
</dbReference>
<protein>
    <recommendedName>
        <fullName evidence="13">Cytochrome c oxidase copper chaperone</fullName>
    </recommendedName>
</protein>
<evidence type="ECO:0000256" key="5">
    <source>
        <dbReference type="ARBA" id="ARBA00022723"/>
    </source>
</evidence>
<dbReference type="EnsemblMetazoa" id="ACOM032067-RA">
    <property type="protein sequence ID" value="ACOM032067-PA.1"/>
    <property type="gene ID" value="ACOM032067"/>
</dbReference>
<dbReference type="AlphaFoldDB" id="A0A8W7PHY9"/>
<keyword evidence="7 14" id="KW-0186">Copper</keyword>
<dbReference type="InterPro" id="IPR007745">
    <property type="entry name" value="Cyt_c_oxidase_Cu-chaperone"/>
</dbReference>
<evidence type="ECO:0000256" key="13">
    <source>
        <dbReference type="ARBA" id="ARBA00071062"/>
    </source>
</evidence>
<dbReference type="SUPFAM" id="SSF47072">
    <property type="entry name" value="Cysteine alpha-hairpin motif"/>
    <property type="match status" value="1"/>
</dbReference>
<sequence length="127" mass="14042">MRSDFDHPSAADGHHLPVLASVPVREEVDLATFTRLSAVVPKRRVLPIYRQITMGQSVSLMPHVAASTVDTSSTPATTKEKPKCKACCACPETKRARDACIMENGEEKCSELIEKHKQCMRDMGFNI</sequence>
<dbReference type="GO" id="GO:0033617">
    <property type="term" value="P:mitochondrial respiratory chain complex IV assembly"/>
    <property type="evidence" value="ECO:0007669"/>
    <property type="project" value="TreeGrafter"/>
</dbReference>
<evidence type="ECO:0000256" key="10">
    <source>
        <dbReference type="ARBA" id="ARBA00023186"/>
    </source>
</evidence>
<comment type="subcellular location">
    <subcellularLocation>
        <location evidence="1">Cytoplasm</location>
    </subcellularLocation>
    <subcellularLocation>
        <location evidence="2">Mitochondrion intermembrane space</location>
    </subcellularLocation>
</comment>
<keyword evidence="5 14" id="KW-0479">Metal-binding</keyword>
<evidence type="ECO:0000313" key="15">
    <source>
        <dbReference type="EnsemblMetazoa" id="ACOM032067-PA.1"/>
    </source>
</evidence>
<keyword evidence="4" id="KW-0963">Cytoplasm</keyword>
<evidence type="ECO:0000256" key="14">
    <source>
        <dbReference type="PIRSR" id="PIRSR607745-1"/>
    </source>
</evidence>
<reference evidence="15" key="1">
    <citation type="submission" date="2022-08" db="UniProtKB">
        <authorList>
            <consortium name="EnsemblMetazoa"/>
        </authorList>
    </citation>
    <scope>IDENTIFICATION</scope>
</reference>
<dbReference type="FunFam" id="1.10.287.1130:FF:000001">
    <property type="entry name" value="cytochrome c oxidase copper chaperone"/>
    <property type="match status" value="1"/>
</dbReference>
<dbReference type="Pfam" id="PF05051">
    <property type="entry name" value="COX17"/>
    <property type="match status" value="1"/>
</dbReference>
<evidence type="ECO:0000256" key="6">
    <source>
        <dbReference type="ARBA" id="ARBA00022990"/>
    </source>
</evidence>
<feature type="binding site" evidence="14">
    <location>
        <position position="87"/>
    </location>
    <ligand>
        <name>Cu cation</name>
        <dbReference type="ChEBI" id="CHEBI:23378"/>
    </ligand>
</feature>
<dbReference type="GO" id="GO:0016531">
    <property type="term" value="F:copper chaperone activity"/>
    <property type="evidence" value="ECO:0007669"/>
    <property type="project" value="InterPro"/>
</dbReference>
<evidence type="ECO:0000256" key="2">
    <source>
        <dbReference type="ARBA" id="ARBA00004569"/>
    </source>
</evidence>
<keyword evidence="8" id="KW-0496">Mitochondrion</keyword>
<evidence type="ECO:0000256" key="12">
    <source>
        <dbReference type="ARBA" id="ARBA00065132"/>
    </source>
</evidence>
<dbReference type="InterPro" id="IPR009069">
    <property type="entry name" value="Cys_alpha_HP_mot_SF"/>
</dbReference>
<dbReference type="Gene3D" id="1.10.287.1130">
    <property type="entry name" value="CytochromE C oxidase copper chaperone"/>
    <property type="match status" value="1"/>
</dbReference>
<dbReference type="PANTHER" id="PTHR16719:SF0">
    <property type="entry name" value="CYTOCHROME C OXIDASE COPPER CHAPERONE"/>
    <property type="match status" value="1"/>
</dbReference>
<keyword evidence="10" id="KW-0143">Chaperone</keyword>
<organism evidence="15">
    <name type="scientific">Anopheles coluzzii</name>
    <name type="common">African malaria mosquito</name>
    <dbReference type="NCBI Taxonomy" id="1518534"/>
    <lineage>
        <taxon>Eukaryota</taxon>
        <taxon>Metazoa</taxon>
        <taxon>Ecdysozoa</taxon>
        <taxon>Arthropoda</taxon>
        <taxon>Hexapoda</taxon>
        <taxon>Insecta</taxon>
        <taxon>Pterygota</taxon>
        <taxon>Neoptera</taxon>
        <taxon>Endopterygota</taxon>
        <taxon>Diptera</taxon>
        <taxon>Nematocera</taxon>
        <taxon>Culicoidea</taxon>
        <taxon>Culicidae</taxon>
        <taxon>Anophelinae</taxon>
        <taxon>Anopheles</taxon>
    </lineage>
</organism>
<keyword evidence="6" id="KW-0007">Acetylation</keyword>
<dbReference type="VEuPathDB" id="VectorBase:ACON2_031649"/>
<feature type="binding site" evidence="14">
    <location>
        <position position="88"/>
    </location>
    <ligand>
        <name>Cu cation</name>
        <dbReference type="ChEBI" id="CHEBI:23378"/>
    </ligand>
</feature>
<evidence type="ECO:0000256" key="3">
    <source>
        <dbReference type="ARBA" id="ARBA00009241"/>
    </source>
</evidence>
<accession>A0A8W7PHY9</accession>
<name>A0A8W7PHY9_ANOCL</name>
<comment type="function">
    <text evidence="11">Copper metallochaperone essential for the assembly of the mitochondrial respiratory chain complex IV (CIV), also known as cytochrome c oxidase. Binds two copper ions and delivers them to the metallochaperone SCO1 which transports the copper ions to the Cu(A) site on the cytochrome c oxidase subunit II (MT-CO2/COX2).</text>
</comment>
<evidence type="ECO:0000256" key="9">
    <source>
        <dbReference type="ARBA" id="ARBA00023157"/>
    </source>
</evidence>
<evidence type="ECO:0000256" key="4">
    <source>
        <dbReference type="ARBA" id="ARBA00022490"/>
    </source>
</evidence>
<dbReference type="Proteomes" id="UP000075882">
    <property type="component" value="Unassembled WGS sequence"/>
</dbReference>
<comment type="similarity">
    <text evidence="3">Belongs to the COX17 family.</text>
</comment>
<keyword evidence="9" id="KW-1015">Disulfide bond</keyword>
<dbReference type="GO" id="GO:0005758">
    <property type="term" value="C:mitochondrial intermembrane space"/>
    <property type="evidence" value="ECO:0007669"/>
    <property type="project" value="UniProtKB-SubCell"/>
</dbReference>
<dbReference type="PROSITE" id="PS51808">
    <property type="entry name" value="CHCH"/>
    <property type="match status" value="1"/>
</dbReference>